<organism evidence="4 5">
    <name type="scientific">Miscanthus lutarioriparius</name>
    <dbReference type="NCBI Taxonomy" id="422564"/>
    <lineage>
        <taxon>Eukaryota</taxon>
        <taxon>Viridiplantae</taxon>
        <taxon>Streptophyta</taxon>
        <taxon>Embryophyta</taxon>
        <taxon>Tracheophyta</taxon>
        <taxon>Spermatophyta</taxon>
        <taxon>Magnoliopsida</taxon>
        <taxon>Liliopsida</taxon>
        <taxon>Poales</taxon>
        <taxon>Poaceae</taxon>
        <taxon>PACMAD clade</taxon>
        <taxon>Panicoideae</taxon>
        <taxon>Andropogonodae</taxon>
        <taxon>Andropogoneae</taxon>
        <taxon>Saccharinae</taxon>
        <taxon>Miscanthus</taxon>
    </lineage>
</organism>
<dbReference type="InterPro" id="IPR032675">
    <property type="entry name" value="LRR_dom_sf"/>
</dbReference>
<evidence type="ECO:0000259" key="3">
    <source>
        <dbReference type="Pfam" id="PF23598"/>
    </source>
</evidence>
<dbReference type="Pfam" id="PF23598">
    <property type="entry name" value="LRR_14"/>
    <property type="match status" value="1"/>
</dbReference>
<dbReference type="EMBL" id="CAJGYO010000009">
    <property type="protein sequence ID" value="CAD6253615.1"/>
    <property type="molecule type" value="Genomic_DNA"/>
</dbReference>
<dbReference type="Proteomes" id="UP000604825">
    <property type="component" value="Unassembled WGS sequence"/>
</dbReference>
<sequence>MFLDLNLIRLPNGLRNLTTLEVLLDAIVDSAHIAEKLGHLTQLRILSVELELGNETRCDEGICKALVESLGKLEKIEKMRVDSDAGVMNLEGSLLSLGNLSYLRIGQTSLLPTWINPGSLLLLSCLKITVAQVRREDIHVLGMLRALCCLEVSVFHDDDVDDDDTQVLERFMVGPDAFPCARDCRFYGFLMVPSMFPRGAMPMLENFRFCIRTEAFAEGEFTTDDLALGHLPSLQSVSVRHNCRKEESNGEEEVNQSYKDAQTLET</sequence>
<dbReference type="OrthoDB" id="692090at2759"/>
<keyword evidence="5" id="KW-1185">Reference proteome</keyword>
<evidence type="ECO:0000313" key="4">
    <source>
        <dbReference type="EMBL" id="CAD6253615.1"/>
    </source>
</evidence>
<evidence type="ECO:0000256" key="2">
    <source>
        <dbReference type="SAM" id="MobiDB-lite"/>
    </source>
</evidence>
<proteinExistence type="predicted"/>
<protein>
    <recommendedName>
        <fullName evidence="3">Disease resistance R13L4/SHOC-2-like LRR domain-containing protein</fullName>
    </recommendedName>
</protein>
<dbReference type="InterPro" id="IPR055414">
    <property type="entry name" value="LRR_R13L4/SHOC2-like"/>
</dbReference>
<dbReference type="AlphaFoldDB" id="A0A811PZT8"/>
<accession>A0A811PZT8</accession>
<evidence type="ECO:0000313" key="5">
    <source>
        <dbReference type="Proteomes" id="UP000604825"/>
    </source>
</evidence>
<feature type="domain" description="Disease resistance R13L4/SHOC-2-like LRR" evidence="3">
    <location>
        <begin position="2"/>
        <end position="259"/>
    </location>
</feature>
<comment type="caution">
    <text evidence="4">The sequence shown here is derived from an EMBL/GenBank/DDBJ whole genome shotgun (WGS) entry which is preliminary data.</text>
</comment>
<evidence type="ECO:0000256" key="1">
    <source>
        <dbReference type="ARBA" id="ARBA00022737"/>
    </source>
</evidence>
<feature type="region of interest" description="Disordered" evidence="2">
    <location>
        <begin position="245"/>
        <end position="266"/>
    </location>
</feature>
<name>A0A811PZT8_9POAL</name>
<feature type="compositionally biased region" description="Polar residues" evidence="2">
    <location>
        <begin position="255"/>
        <end position="266"/>
    </location>
</feature>
<reference evidence="4" key="1">
    <citation type="submission" date="2020-10" db="EMBL/GenBank/DDBJ databases">
        <authorList>
            <person name="Han B."/>
            <person name="Lu T."/>
            <person name="Zhao Q."/>
            <person name="Huang X."/>
            <person name="Zhao Y."/>
        </authorList>
    </citation>
    <scope>NUCLEOTIDE SEQUENCE</scope>
</reference>
<keyword evidence="1" id="KW-0677">Repeat</keyword>
<dbReference type="Gene3D" id="3.80.10.10">
    <property type="entry name" value="Ribonuclease Inhibitor"/>
    <property type="match status" value="1"/>
</dbReference>
<gene>
    <name evidence="4" type="ORF">NCGR_LOCUS37239</name>
</gene>